<proteinExistence type="predicted"/>
<dbReference type="Proteomes" id="UP000576480">
    <property type="component" value="Unassembled WGS sequence"/>
</dbReference>
<dbReference type="Pfam" id="PF08843">
    <property type="entry name" value="AbiEii"/>
    <property type="match status" value="1"/>
</dbReference>
<feature type="non-terminal residue" evidence="1">
    <location>
        <position position="117"/>
    </location>
</feature>
<accession>A0A6V8PVJ1</accession>
<reference evidence="1 2" key="1">
    <citation type="journal article" date="2020" name="Front. Microbiol.">
        <title>Single-cell genomics of novel Actinobacteria with the Wood-Ljungdahl pathway discovered in a serpentinizing system.</title>
        <authorList>
            <person name="Merino N."/>
            <person name="Kawai M."/>
            <person name="Boyd E.S."/>
            <person name="Colman D.R."/>
            <person name="McGlynn S.E."/>
            <person name="Nealson K.H."/>
            <person name="Kurokawa K."/>
            <person name="Hongoh Y."/>
        </authorList>
    </citation>
    <scope>NUCLEOTIDE SEQUENCE [LARGE SCALE GENOMIC DNA]</scope>
    <source>
        <strain evidence="1 2">S43</strain>
    </source>
</reference>
<sequence length="117" mass="12896">MFRLPRNTSSFLFFGIIDNGRVGEPEVTVDGVMLVAALVDMMAHKLKVILQRIEAKDYRDIAAMLEYGIRLDEGMAGACALFGKTFQPSESLKALVYFEGGDLDTLSSDERMVLVSA</sequence>
<comment type="caution">
    <text evidence="1">The sequence shown here is derived from an EMBL/GenBank/DDBJ whole genome shotgun (WGS) entry which is preliminary data.</text>
</comment>
<dbReference type="InterPro" id="IPR014942">
    <property type="entry name" value="AbiEii"/>
</dbReference>
<protein>
    <submittedName>
        <fullName evidence="1">Uncharacterized protein</fullName>
    </submittedName>
</protein>
<gene>
    <name evidence="1" type="ORF">HKBW3S43_02076</name>
</gene>
<name>A0A6V8PVJ1_9ACTN</name>
<organism evidence="1 2">
    <name type="scientific">Candidatus Hakubella thermalkaliphila</name>
    <dbReference type="NCBI Taxonomy" id="2754717"/>
    <lineage>
        <taxon>Bacteria</taxon>
        <taxon>Bacillati</taxon>
        <taxon>Actinomycetota</taxon>
        <taxon>Actinomycetota incertae sedis</taxon>
        <taxon>Candidatus Hakubellales</taxon>
        <taxon>Candidatus Hakubellaceae</taxon>
        <taxon>Candidatus Hakubella</taxon>
    </lineage>
</organism>
<evidence type="ECO:0000313" key="2">
    <source>
        <dbReference type="Proteomes" id="UP000576480"/>
    </source>
</evidence>
<evidence type="ECO:0000313" key="1">
    <source>
        <dbReference type="EMBL" id="GFP36287.1"/>
    </source>
</evidence>
<dbReference type="AlphaFoldDB" id="A0A6V8PVJ1"/>
<dbReference type="EMBL" id="BLSB01000546">
    <property type="protein sequence ID" value="GFP36287.1"/>
    <property type="molecule type" value="Genomic_DNA"/>
</dbReference>